<dbReference type="InterPro" id="IPR017891">
    <property type="entry name" value="Insulin_GF-bd_Cys-rich_CS"/>
</dbReference>
<evidence type="ECO:0000313" key="4">
    <source>
        <dbReference type="EMBL" id="KAL2089490.1"/>
    </source>
</evidence>
<dbReference type="InterPro" id="IPR000867">
    <property type="entry name" value="IGFBP-like"/>
</dbReference>
<evidence type="ECO:0000256" key="2">
    <source>
        <dbReference type="SAM" id="SignalP"/>
    </source>
</evidence>
<dbReference type="PROSITE" id="PS00222">
    <property type="entry name" value="IGFBP_N_1"/>
    <property type="match status" value="1"/>
</dbReference>
<keyword evidence="5" id="KW-1185">Reference proteome</keyword>
<protein>
    <recommendedName>
        <fullName evidence="3">IGFBP N-terminal domain-containing protein</fullName>
    </recommendedName>
</protein>
<keyword evidence="2" id="KW-0732">Signal</keyword>
<keyword evidence="1" id="KW-1015">Disulfide bond</keyword>
<feature type="domain" description="IGFBP N-terminal" evidence="3">
    <location>
        <begin position="69"/>
        <end position="147"/>
    </location>
</feature>
<dbReference type="Proteomes" id="UP001591681">
    <property type="component" value="Unassembled WGS sequence"/>
</dbReference>
<name>A0ABD1JRI1_9TELE</name>
<dbReference type="PROSITE" id="PS51323">
    <property type="entry name" value="IGFBP_N_2"/>
    <property type="match status" value="1"/>
</dbReference>
<dbReference type="SUPFAM" id="SSF57184">
    <property type="entry name" value="Growth factor receptor domain"/>
    <property type="match status" value="1"/>
</dbReference>
<dbReference type="AlphaFoldDB" id="A0ABD1JRI1"/>
<feature type="signal peptide" evidence="2">
    <location>
        <begin position="1"/>
        <end position="16"/>
    </location>
</feature>
<evidence type="ECO:0000259" key="3">
    <source>
        <dbReference type="PROSITE" id="PS51323"/>
    </source>
</evidence>
<dbReference type="Gene3D" id="4.10.40.20">
    <property type="match status" value="1"/>
</dbReference>
<sequence length="348" mass="38144">MTICFSVWFWWTLLRGSWLTKETGPVMLDMGQPCGGDIEGVCGANLTCISLEQPDDEYASGKGVCMTHPHTDCVPCASVQCPLSRHKCSGGYVTEPCGCCSDCARRQGQLCGGPHWSRGYCDRDLTCSQFTGFLPATPPQTGVCKVLPGHQTDHMADPLCPWVSGCNVRLGTCDCYSVQTCHLAFSYQSLKDCLQAMKADEYYWSNEKEEESEKTEDEEEDDCTEWSCEVQEAQCVCGERTCDPQTQPLSEDACQDLLVRSKCSNVTCPEVPLPSCPEDSILTEPFTPPGNCCPLVSSLCTCIFENCKISLPTCSPQKIKQTVKANGFPGSCCDLYSCSDSEEEPHDS</sequence>
<feature type="chain" id="PRO_5044780391" description="IGFBP N-terminal domain-containing protein" evidence="2">
    <location>
        <begin position="17"/>
        <end position="348"/>
    </location>
</feature>
<accession>A0ABD1JRI1</accession>
<evidence type="ECO:0000313" key="5">
    <source>
        <dbReference type="Proteomes" id="UP001591681"/>
    </source>
</evidence>
<proteinExistence type="predicted"/>
<dbReference type="EMBL" id="JBHFQA010000012">
    <property type="protein sequence ID" value="KAL2089490.1"/>
    <property type="molecule type" value="Genomic_DNA"/>
</dbReference>
<dbReference type="Pfam" id="PF00219">
    <property type="entry name" value="IGFBP"/>
    <property type="match status" value="1"/>
</dbReference>
<evidence type="ECO:0000256" key="1">
    <source>
        <dbReference type="ARBA" id="ARBA00023157"/>
    </source>
</evidence>
<dbReference type="SMART" id="SM00121">
    <property type="entry name" value="IB"/>
    <property type="match status" value="1"/>
</dbReference>
<reference evidence="4 5" key="1">
    <citation type="submission" date="2024-09" db="EMBL/GenBank/DDBJ databases">
        <title>A chromosome-level genome assembly of Gray's grenadier anchovy, Coilia grayii.</title>
        <authorList>
            <person name="Fu Z."/>
        </authorList>
    </citation>
    <scope>NUCLEOTIDE SEQUENCE [LARGE SCALE GENOMIC DNA]</scope>
    <source>
        <strain evidence="4">G4</strain>
        <tissue evidence="4">Muscle</tissue>
    </source>
</reference>
<gene>
    <name evidence="4" type="ORF">ACEWY4_014178</name>
</gene>
<comment type="caution">
    <text evidence="4">The sequence shown here is derived from an EMBL/GenBank/DDBJ whole genome shotgun (WGS) entry which is preliminary data.</text>
</comment>
<organism evidence="4 5">
    <name type="scientific">Coilia grayii</name>
    <name type="common">Gray's grenadier anchovy</name>
    <dbReference type="NCBI Taxonomy" id="363190"/>
    <lineage>
        <taxon>Eukaryota</taxon>
        <taxon>Metazoa</taxon>
        <taxon>Chordata</taxon>
        <taxon>Craniata</taxon>
        <taxon>Vertebrata</taxon>
        <taxon>Euteleostomi</taxon>
        <taxon>Actinopterygii</taxon>
        <taxon>Neopterygii</taxon>
        <taxon>Teleostei</taxon>
        <taxon>Clupei</taxon>
        <taxon>Clupeiformes</taxon>
        <taxon>Clupeoidei</taxon>
        <taxon>Engraulidae</taxon>
        <taxon>Coilinae</taxon>
        <taxon>Coilia</taxon>
    </lineage>
</organism>
<dbReference type="InterPro" id="IPR009030">
    <property type="entry name" value="Growth_fac_rcpt_cys_sf"/>
</dbReference>